<dbReference type="Proteomes" id="UP000094849">
    <property type="component" value="Unassembled WGS sequence"/>
</dbReference>
<organism evidence="1 2">
    <name type="scientific">Candidatus Thiodiazotropha endoloripes</name>
    <dbReference type="NCBI Taxonomy" id="1818881"/>
    <lineage>
        <taxon>Bacteria</taxon>
        <taxon>Pseudomonadati</taxon>
        <taxon>Pseudomonadota</taxon>
        <taxon>Gammaproteobacteria</taxon>
        <taxon>Chromatiales</taxon>
        <taxon>Sedimenticolaceae</taxon>
        <taxon>Candidatus Thiodiazotropha</taxon>
    </lineage>
</organism>
<evidence type="ECO:0000313" key="2">
    <source>
        <dbReference type="Proteomes" id="UP000094849"/>
    </source>
</evidence>
<dbReference type="AlphaFoldDB" id="A0A1E2ULP6"/>
<gene>
    <name evidence="1" type="ORF">A3196_01020</name>
</gene>
<keyword evidence="2" id="KW-1185">Reference proteome</keyword>
<evidence type="ECO:0000313" key="1">
    <source>
        <dbReference type="EMBL" id="ODB95454.1"/>
    </source>
</evidence>
<protein>
    <submittedName>
        <fullName evidence="1">Uncharacterized protein</fullName>
    </submittedName>
</protein>
<dbReference type="EMBL" id="LVJZ01000003">
    <property type="protein sequence ID" value="ODB95454.1"/>
    <property type="molecule type" value="Genomic_DNA"/>
</dbReference>
<dbReference type="RefSeq" id="WP_069003808.1">
    <property type="nucleotide sequence ID" value="NZ_LVJW01000006.1"/>
</dbReference>
<dbReference type="STRING" id="1818881.A3196_01020"/>
<dbReference type="OrthoDB" id="9976011at2"/>
<accession>A0A1E2ULP6</accession>
<reference evidence="1 2" key="1">
    <citation type="submission" date="2016-03" db="EMBL/GenBank/DDBJ databases">
        <title>Chemosynthetic sulphur-oxidizing symbionts of marine invertebrate animals are capable of nitrogen fixation.</title>
        <authorList>
            <person name="Petersen J.M."/>
            <person name="Kemper A."/>
            <person name="Gruber-Vodicka H."/>
            <person name="Cardini U."/>
            <person name="Geest Mvander."/>
            <person name="Kleiner M."/>
            <person name="Bulgheresi S."/>
            <person name="Fussmann M."/>
            <person name="Herbold C."/>
            <person name="Seah B.K.B."/>
            <person name="Antony C.Paul."/>
            <person name="Liu D."/>
            <person name="Belitz A."/>
            <person name="Weber M."/>
        </authorList>
    </citation>
    <scope>NUCLEOTIDE SEQUENCE [LARGE SCALE GENOMIC DNA]</scope>
    <source>
        <strain evidence="1">G_D</strain>
    </source>
</reference>
<comment type="caution">
    <text evidence="1">The sequence shown here is derived from an EMBL/GenBank/DDBJ whole genome shotgun (WGS) entry which is preliminary data.</text>
</comment>
<name>A0A1E2ULP6_9GAMM</name>
<proteinExistence type="predicted"/>
<sequence>MNNKEILPANGLPLYDVEEMSLLDAMILLKRNGGVLEPSTIERAAERLNPAFELSAAENTGSLS</sequence>